<name>A0A2B7WSI5_9EURO</name>
<organism evidence="2 3">
    <name type="scientific">Helicocarpus griseus UAMH5409</name>
    <dbReference type="NCBI Taxonomy" id="1447875"/>
    <lineage>
        <taxon>Eukaryota</taxon>
        <taxon>Fungi</taxon>
        <taxon>Dikarya</taxon>
        <taxon>Ascomycota</taxon>
        <taxon>Pezizomycotina</taxon>
        <taxon>Eurotiomycetes</taxon>
        <taxon>Eurotiomycetidae</taxon>
        <taxon>Onygenales</taxon>
        <taxon>Ajellomycetaceae</taxon>
        <taxon>Helicocarpus</taxon>
    </lineage>
</organism>
<dbReference type="SUPFAM" id="SSF56112">
    <property type="entry name" value="Protein kinase-like (PK-like)"/>
    <property type="match status" value="1"/>
</dbReference>
<dbReference type="EMBL" id="PDNB01000201">
    <property type="protein sequence ID" value="PGG99556.1"/>
    <property type="molecule type" value="Genomic_DNA"/>
</dbReference>
<evidence type="ECO:0000259" key="1">
    <source>
        <dbReference type="Pfam" id="PF01636"/>
    </source>
</evidence>
<dbReference type="AlphaFoldDB" id="A0A2B7WSI5"/>
<dbReference type="InterPro" id="IPR002575">
    <property type="entry name" value="Aminoglycoside_PTrfase"/>
</dbReference>
<dbReference type="STRING" id="1447875.A0A2B7WSI5"/>
<proteinExistence type="predicted"/>
<dbReference type="Gene3D" id="3.90.1200.10">
    <property type="match status" value="1"/>
</dbReference>
<feature type="domain" description="Aminoglycoside phosphotransferase" evidence="1">
    <location>
        <begin position="88"/>
        <end position="255"/>
    </location>
</feature>
<dbReference type="Proteomes" id="UP000223968">
    <property type="component" value="Unassembled WGS sequence"/>
</dbReference>
<accession>A0A2B7WSI5</accession>
<dbReference type="InterPro" id="IPR051678">
    <property type="entry name" value="AGP_Transferase"/>
</dbReference>
<gene>
    <name evidence="2" type="ORF">AJ79_08493</name>
</gene>
<dbReference type="InterPro" id="IPR011009">
    <property type="entry name" value="Kinase-like_dom_sf"/>
</dbReference>
<protein>
    <recommendedName>
        <fullName evidence="1">Aminoglycoside phosphotransferase domain-containing protein</fullName>
    </recommendedName>
</protein>
<comment type="caution">
    <text evidence="2">The sequence shown here is derived from an EMBL/GenBank/DDBJ whole genome shotgun (WGS) entry which is preliminary data.</text>
</comment>
<evidence type="ECO:0000313" key="3">
    <source>
        <dbReference type="Proteomes" id="UP000223968"/>
    </source>
</evidence>
<sequence length="296" mass="33928">MTVTEQTKTNSTSLSPGASSFTPHLDNIYKYWIPSTPIASPMPLKLHGLGTLLLPLRLWLGDELLWSVGPRGPRVGRRTFIKGPCEPTELAAMEFVATHTSIPIPKVINTYRLYGGELYIEMEYIPAMDLEEAWSGGLLTEEQKEGIVKELAGYVGQMRKLDPPEREFVGSVDQKSCLDYRVGFFAFGPFREHEKFHDFLRRNLAIEHSTASFGRLTHADLCMRNILVKDGKVRAIIDWEFGGWYPEYWEYTKAHYGQFNIPDWYERLGSIMGKYDDELTAERILWKRCDLPGEPI</sequence>
<dbReference type="OrthoDB" id="2906425at2759"/>
<evidence type="ECO:0000313" key="2">
    <source>
        <dbReference type="EMBL" id="PGG99556.1"/>
    </source>
</evidence>
<reference evidence="2 3" key="1">
    <citation type="submission" date="2017-10" db="EMBL/GenBank/DDBJ databases">
        <title>Comparative genomics in systemic dimorphic fungi from Ajellomycetaceae.</title>
        <authorList>
            <person name="Munoz J.F."/>
            <person name="Mcewen J.G."/>
            <person name="Clay O.K."/>
            <person name="Cuomo C.A."/>
        </authorList>
    </citation>
    <scope>NUCLEOTIDE SEQUENCE [LARGE SCALE GENOMIC DNA]</scope>
    <source>
        <strain evidence="2 3">UAMH5409</strain>
    </source>
</reference>
<dbReference type="Pfam" id="PF01636">
    <property type="entry name" value="APH"/>
    <property type="match status" value="1"/>
</dbReference>
<dbReference type="CDD" id="cd05120">
    <property type="entry name" value="APH_ChoK_like"/>
    <property type="match status" value="1"/>
</dbReference>
<dbReference type="PANTHER" id="PTHR21310:SF58">
    <property type="entry name" value="AMINOGLYCOSIDE PHOSPHOTRANSFERASE DOMAIN-CONTAINING PROTEIN"/>
    <property type="match status" value="1"/>
</dbReference>
<keyword evidence="3" id="KW-1185">Reference proteome</keyword>
<dbReference type="PANTHER" id="PTHR21310">
    <property type="entry name" value="AMINOGLYCOSIDE PHOSPHOTRANSFERASE-RELATED-RELATED"/>
    <property type="match status" value="1"/>
</dbReference>